<evidence type="ECO:0000256" key="1">
    <source>
        <dbReference type="ARBA" id="ARBA00007577"/>
    </source>
</evidence>
<dbReference type="Pfam" id="PF00664">
    <property type="entry name" value="ABC_membrane"/>
    <property type="match status" value="1"/>
</dbReference>
<keyword evidence="5" id="KW-0677">Repeat</keyword>
<dbReference type="GO" id="GO:0140359">
    <property type="term" value="F:ABC-type transporter activity"/>
    <property type="evidence" value="ECO:0007669"/>
    <property type="project" value="InterPro"/>
</dbReference>
<reference evidence="11" key="1">
    <citation type="submission" date="2021-01" db="EMBL/GenBank/DDBJ databases">
        <title>Adiantum capillus-veneris genome.</title>
        <authorList>
            <person name="Fang Y."/>
            <person name="Liao Q."/>
        </authorList>
    </citation>
    <scope>NUCLEOTIDE SEQUENCE</scope>
    <source>
        <strain evidence="11">H3</strain>
        <tissue evidence="11">Leaf</tissue>
    </source>
</reference>
<feature type="domain" description="ABC transmembrane type-1" evidence="10">
    <location>
        <begin position="28"/>
        <end position="315"/>
    </location>
</feature>
<feature type="transmembrane region" description="Helical" evidence="9">
    <location>
        <begin position="24"/>
        <end position="51"/>
    </location>
</feature>
<evidence type="ECO:0000256" key="7">
    <source>
        <dbReference type="ARBA" id="ARBA00023136"/>
    </source>
</evidence>
<evidence type="ECO:0000256" key="9">
    <source>
        <dbReference type="SAM" id="Phobius"/>
    </source>
</evidence>
<dbReference type="InterPro" id="IPR036640">
    <property type="entry name" value="ABC1_TM_sf"/>
</dbReference>
<dbReference type="EMBL" id="JABFUD020000014">
    <property type="protein sequence ID" value="KAI5070429.1"/>
    <property type="molecule type" value="Genomic_DNA"/>
</dbReference>
<dbReference type="Gene3D" id="1.20.1560.10">
    <property type="entry name" value="ABC transporter type 1, transmembrane domain"/>
    <property type="match status" value="1"/>
</dbReference>
<dbReference type="Gene3D" id="3.40.50.300">
    <property type="entry name" value="P-loop containing nucleotide triphosphate hydrolases"/>
    <property type="match status" value="1"/>
</dbReference>
<dbReference type="Proteomes" id="UP000886520">
    <property type="component" value="Chromosome 14"/>
</dbReference>
<dbReference type="PROSITE" id="PS50929">
    <property type="entry name" value="ABC_TM1F"/>
    <property type="match status" value="1"/>
</dbReference>
<evidence type="ECO:0000259" key="10">
    <source>
        <dbReference type="PROSITE" id="PS50929"/>
    </source>
</evidence>
<proteinExistence type="inferred from homology"/>
<keyword evidence="7 9" id="KW-0472">Membrane</keyword>
<evidence type="ECO:0000313" key="11">
    <source>
        <dbReference type="EMBL" id="KAI5070429.1"/>
    </source>
</evidence>
<dbReference type="PANTHER" id="PTHR45136">
    <property type="entry name" value="ABC TRANSPORTER DOMAIN-CONTAINING PROTEIN"/>
    <property type="match status" value="1"/>
</dbReference>
<dbReference type="SUPFAM" id="SSF52540">
    <property type="entry name" value="P-loop containing nucleoside triphosphate hydrolases"/>
    <property type="match status" value="1"/>
</dbReference>
<organism evidence="11 12">
    <name type="scientific">Adiantum capillus-veneris</name>
    <name type="common">Maidenhair fern</name>
    <dbReference type="NCBI Taxonomy" id="13818"/>
    <lineage>
        <taxon>Eukaryota</taxon>
        <taxon>Viridiplantae</taxon>
        <taxon>Streptophyta</taxon>
        <taxon>Embryophyta</taxon>
        <taxon>Tracheophyta</taxon>
        <taxon>Polypodiopsida</taxon>
        <taxon>Polypodiidae</taxon>
        <taxon>Polypodiales</taxon>
        <taxon>Pteridineae</taxon>
        <taxon>Pteridaceae</taxon>
        <taxon>Vittarioideae</taxon>
        <taxon>Adiantum</taxon>
    </lineage>
</organism>
<keyword evidence="3" id="KW-0934">Plastid</keyword>
<dbReference type="OrthoDB" id="6500128at2759"/>
<sequence length="485" mass="52367">MESTEMKRAYSVWRLLRYCDTVDVLLMLVGLLGAVGDGVCAPTLLIIISGIVDEFGKGSTSQRFMAIMSKYAVYIIYVGLGVGLASFFEAAAWIKTGERQASRLRCLYLKSLLRQDESFFDLQGANAAEVVNSVATDTLTIQDVIGEKVPQLAKNSVTFFASYLVGFCMVSKLAAVSFAFMPLLVVPGLLYGRTLAGLARRMHAEYGKAEAVVEQAISCVRTVYACAAEERTLREFSHKLENSVMIGLKQGLAKGLAVGSNGLVFAIWAVLSWYGSQLVMNEGVHGGKVVAAGLATITGGLALGTCIPILKQLLEASNAGERICNLIERVPTIDSADNRGLLMEAHKVKGEIEFKNVSFFYPARPETPVLQDFTLHISAGKTTALVGVSGSGKSTVISLLLRFYDPLSGFISVDGTPIKLLQLRNLRAQMGLVSQEPALFAATIKHNILFGKEGASMEDIIQAAKRANAHNFISQLPDAYETQVK</sequence>
<keyword evidence="12" id="KW-1185">Reference proteome</keyword>
<evidence type="ECO:0000256" key="4">
    <source>
        <dbReference type="ARBA" id="ARBA00022692"/>
    </source>
</evidence>
<dbReference type="InterPro" id="IPR011527">
    <property type="entry name" value="ABC1_TM_dom"/>
</dbReference>
<dbReference type="InterPro" id="IPR027417">
    <property type="entry name" value="P-loop_NTPase"/>
</dbReference>
<evidence type="ECO:0000313" key="12">
    <source>
        <dbReference type="Proteomes" id="UP000886520"/>
    </source>
</evidence>
<evidence type="ECO:0000256" key="3">
    <source>
        <dbReference type="ARBA" id="ARBA00022528"/>
    </source>
</evidence>
<name>A0A9D4UM54_ADICA</name>
<comment type="caution">
    <text evidence="11">The sequence shown here is derived from an EMBL/GenBank/DDBJ whole genome shotgun (WGS) entry which is preliminary data.</text>
</comment>
<dbReference type="SUPFAM" id="SSF90123">
    <property type="entry name" value="ABC transporter transmembrane region"/>
    <property type="match status" value="1"/>
</dbReference>
<dbReference type="AlphaFoldDB" id="A0A9D4UM54"/>
<feature type="transmembrane region" description="Helical" evidence="9">
    <location>
        <begin position="71"/>
        <end position="94"/>
    </location>
</feature>
<dbReference type="PANTHER" id="PTHR45136:SF2">
    <property type="entry name" value="ABC TRANSPORTER DOMAIN-CONTAINING PROTEIN"/>
    <property type="match status" value="1"/>
</dbReference>
<gene>
    <name evidence="11" type="ORF">GOP47_0014772</name>
</gene>
<feature type="transmembrane region" description="Helical" evidence="9">
    <location>
        <begin position="160"/>
        <end position="192"/>
    </location>
</feature>
<evidence type="ECO:0000256" key="5">
    <source>
        <dbReference type="ARBA" id="ARBA00022737"/>
    </source>
</evidence>
<protein>
    <recommendedName>
        <fullName evidence="10">ABC transmembrane type-1 domain-containing protein</fullName>
    </recommendedName>
</protein>
<keyword evidence="4 9" id="KW-0812">Transmembrane</keyword>
<keyword evidence="8" id="KW-0325">Glycoprotein</keyword>
<dbReference type="GO" id="GO:0005524">
    <property type="term" value="F:ATP binding"/>
    <property type="evidence" value="ECO:0007669"/>
    <property type="project" value="InterPro"/>
</dbReference>
<accession>A0A9D4UM54</accession>
<evidence type="ECO:0000256" key="2">
    <source>
        <dbReference type="ARBA" id="ARBA00022448"/>
    </source>
</evidence>
<comment type="similarity">
    <text evidence="1">Belongs to the ABC transporter superfamily. ABCB family. Multidrug resistance exporter (TC 3.A.1.201) subfamily.</text>
</comment>
<dbReference type="GO" id="GO:0016020">
    <property type="term" value="C:membrane"/>
    <property type="evidence" value="ECO:0007669"/>
    <property type="project" value="InterPro"/>
</dbReference>
<feature type="transmembrane region" description="Helical" evidence="9">
    <location>
        <begin position="289"/>
        <end position="310"/>
    </location>
</feature>
<dbReference type="InterPro" id="IPR003439">
    <property type="entry name" value="ABC_transporter-like_ATP-bd"/>
</dbReference>
<dbReference type="CDD" id="cd18577">
    <property type="entry name" value="ABC_6TM_Pgp_ABCB1_D1_like"/>
    <property type="match status" value="1"/>
</dbReference>
<keyword evidence="6 9" id="KW-1133">Transmembrane helix</keyword>
<feature type="transmembrane region" description="Helical" evidence="9">
    <location>
        <begin position="255"/>
        <end position="274"/>
    </location>
</feature>
<keyword evidence="3" id="KW-0150">Chloroplast</keyword>
<evidence type="ECO:0000256" key="6">
    <source>
        <dbReference type="ARBA" id="ARBA00022989"/>
    </source>
</evidence>
<keyword evidence="2" id="KW-0813">Transport</keyword>
<dbReference type="Pfam" id="PF00005">
    <property type="entry name" value="ABC_tran"/>
    <property type="match status" value="1"/>
</dbReference>
<evidence type="ECO:0000256" key="8">
    <source>
        <dbReference type="ARBA" id="ARBA00023180"/>
    </source>
</evidence>
<dbReference type="GO" id="GO:0016887">
    <property type="term" value="F:ATP hydrolysis activity"/>
    <property type="evidence" value="ECO:0007669"/>
    <property type="project" value="InterPro"/>
</dbReference>